<reference evidence="1 2" key="1">
    <citation type="submission" date="2019-05" db="EMBL/GenBank/DDBJ databases">
        <title>Comparative genomics and metabolomics analyses of clavulanic acid producing Streptomyces species provides insight into specialized metabolism and evolution of beta-lactam biosynthetic gene clusters.</title>
        <authorList>
            <person name="Moore M.A."/>
            <person name="Cruz-Morales P."/>
            <person name="Barona Gomez F."/>
            <person name="Kapil T."/>
        </authorList>
    </citation>
    <scope>NUCLEOTIDE SEQUENCE [LARGE SCALE GENOMIC DNA]</scope>
    <source>
        <strain evidence="1 2">NRRL 5741</strain>
    </source>
</reference>
<name>A0A646KLR4_STRJU</name>
<gene>
    <name evidence="1" type="ORF">FF041_24080</name>
</gene>
<evidence type="ECO:0000313" key="1">
    <source>
        <dbReference type="EMBL" id="MQT03155.1"/>
    </source>
</evidence>
<accession>A0A646KLR4</accession>
<sequence>MTTKTATLLVDRSTSRCSNCGKGAFPQDSHHTRISGYSAKAPCGAKFVAIKSEHSLVTPDRLRGIRPDLPLA</sequence>
<evidence type="ECO:0000313" key="2">
    <source>
        <dbReference type="Proteomes" id="UP000419138"/>
    </source>
</evidence>
<dbReference type="RefSeq" id="WP_153524716.1">
    <property type="nucleotide sequence ID" value="NZ_JBEPDZ010000017.1"/>
</dbReference>
<comment type="caution">
    <text evidence="1">The sequence shown here is derived from an EMBL/GenBank/DDBJ whole genome shotgun (WGS) entry which is preliminary data.</text>
</comment>
<dbReference type="EMBL" id="VCLA01000164">
    <property type="protein sequence ID" value="MQT03155.1"/>
    <property type="molecule type" value="Genomic_DNA"/>
</dbReference>
<proteinExistence type="predicted"/>
<dbReference type="AlphaFoldDB" id="A0A646KLR4"/>
<dbReference type="Proteomes" id="UP000419138">
    <property type="component" value="Unassembled WGS sequence"/>
</dbReference>
<protein>
    <submittedName>
        <fullName evidence="1">Uncharacterized protein</fullName>
    </submittedName>
</protein>
<organism evidence="1 2">
    <name type="scientific">Streptomyces jumonjinensis</name>
    <dbReference type="NCBI Taxonomy" id="1945"/>
    <lineage>
        <taxon>Bacteria</taxon>
        <taxon>Bacillati</taxon>
        <taxon>Actinomycetota</taxon>
        <taxon>Actinomycetes</taxon>
        <taxon>Kitasatosporales</taxon>
        <taxon>Streptomycetaceae</taxon>
        <taxon>Streptomyces</taxon>
    </lineage>
</organism>
<dbReference type="OrthoDB" id="4271625at2"/>
<keyword evidence="2" id="KW-1185">Reference proteome</keyword>